<accession>A0AAD7BEI6</accession>
<feature type="domain" description="MYND-type" evidence="6">
    <location>
        <begin position="640"/>
        <end position="676"/>
    </location>
</feature>
<keyword evidence="2 4" id="KW-0863">Zinc-finger</keyword>
<feature type="chain" id="PRO_5041919064" description="MYND-type domain-containing protein" evidence="5">
    <location>
        <begin position="23"/>
        <end position="686"/>
    </location>
</feature>
<dbReference type="Proteomes" id="UP001221142">
    <property type="component" value="Unassembled WGS sequence"/>
</dbReference>
<evidence type="ECO:0000256" key="2">
    <source>
        <dbReference type="ARBA" id="ARBA00022771"/>
    </source>
</evidence>
<keyword evidence="5" id="KW-0732">Signal</keyword>
<dbReference type="EMBL" id="JARKIF010000019">
    <property type="protein sequence ID" value="KAJ7618566.1"/>
    <property type="molecule type" value="Genomic_DNA"/>
</dbReference>
<evidence type="ECO:0000256" key="5">
    <source>
        <dbReference type="SAM" id="SignalP"/>
    </source>
</evidence>
<dbReference type="InterPro" id="IPR002893">
    <property type="entry name" value="Znf_MYND"/>
</dbReference>
<evidence type="ECO:0000313" key="8">
    <source>
        <dbReference type="Proteomes" id="UP001221142"/>
    </source>
</evidence>
<dbReference type="SUPFAM" id="SSF144232">
    <property type="entry name" value="HIT/MYND zinc finger-like"/>
    <property type="match status" value="1"/>
</dbReference>
<name>A0AAD7BEI6_9AGAR</name>
<dbReference type="Pfam" id="PF01753">
    <property type="entry name" value="zf-MYND"/>
    <property type="match status" value="1"/>
</dbReference>
<evidence type="ECO:0000256" key="3">
    <source>
        <dbReference type="ARBA" id="ARBA00022833"/>
    </source>
</evidence>
<evidence type="ECO:0000259" key="6">
    <source>
        <dbReference type="PROSITE" id="PS50865"/>
    </source>
</evidence>
<dbReference type="Gene3D" id="6.10.140.2220">
    <property type="match status" value="1"/>
</dbReference>
<dbReference type="AlphaFoldDB" id="A0AAD7BEI6"/>
<proteinExistence type="predicted"/>
<keyword evidence="1" id="KW-0479">Metal-binding</keyword>
<evidence type="ECO:0000256" key="1">
    <source>
        <dbReference type="ARBA" id="ARBA00022723"/>
    </source>
</evidence>
<sequence length="686" mass="77007">MHSRRPARDKTLLQLLVTAGLASDANLLANEISRKLRIPDCNTTRGLKKCHESFETVSVALDNVYAQTREYSGSQVVASDRLASAILVLYSRMGDDNILRKRIVSETRFLERAVALLTSPWARETAVLILSRFSHQRDSEVLQVIARFTSAILDCAEPHPEELDFVETTVCVLSHAITCAIDAAIPDPEVVAALPRVLRFMLNVVLLPASTSLSFHHLVTFCHETAYQYPVPFLANPDSINFLVACARSPDICTRICSQRALIDVCAQLADSRQREHKPEPTSRDVFESLQTYYRDTEPFVSQLLQDGDMLKALANEYKTNSDCSHLQLGQQVAALILRSETAIRAFTQPDNEGAEEVLEMLRVCEDAVRNAADDTNKLDITADVLHIHILVSKGQLCPASHYAEEALKRHPCFPFFHYTLANFVCGRDESITRVLHADKGLQCRDGMTDNMQQQLLYLSVSHSLLVVSRMAQGLPLDLRMKEVNVLLGKALDNANTFMRVAPLDHTLMPSMTAVGTLIDLLRNGHIWKDEKFQTIRKSFTRICDIARCNGWGFTLLKDCDALDKILDGMPSVWDTWSSVISRQPKRGYKAPASDSDHSDVDISVWFEKLNTTPCFSRECELQGATPGAQRYGLAQLHTCSFCNCGSVTLKKCCQKTWYCNNVCQKMHWKLHREECKAGRINENAK</sequence>
<gene>
    <name evidence="7" type="ORF">FB45DRAFT_1063208</name>
</gene>
<keyword evidence="3" id="KW-0862">Zinc</keyword>
<dbReference type="PROSITE" id="PS50865">
    <property type="entry name" value="ZF_MYND_2"/>
    <property type="match status" value="1"/>
</dbReference>
<keyword evidence="8" id="KW-1185">Reference proteome</keyword>
<organism evidence="7 8">
    <name type="scientific">Roridomyces roridus</name>
    <dbReference type="NCBI Taxonomy" id="1738132"/>
    <lineage>
        <taxon>Eukaryota</taxon>
        <taxon>Fungi</taxon>
        <taxon>Dikarya</taxon>
        <taxon>Basidiomycota</taxon>
        <taxon>Agaricomycotina</taxon>
        <taxon>Agaricomycetes</taxon>
        <taxon>Agaricomycetidae</taxon>
        <taxon>Agaricales</taxon>
        <taxon>Marasmiineae</taxon>
        <taxon>Mycenaceae</taxon>
        <taxon>Roridomyces</taxon>
    </lineage>
</organism>
<protein>
    <recommendedName>
        <fullName evidence="6">MYND-type domain-containing protein</fullName>
    </recommendedName>
</protein>
<evidence type="ECO:0000256" key="4">
    <source>
        <dbReference type="PROSITE-ProRule" id="PRU00134"/>
    </source>
</evidence>
<comment type="caution">
    <text evidence="7">The sequence shown here is derived from an EMBL/GenBank/DDBJ whole genome shotgun (WGS) entry which is preliminary data.</text>
</comment>
<evidence type="ECO:0000313" key="7">
    <source>
        <dbReference type="EMBL" id="KAJ7618566.1"/>
    </source>
</evidence>
<reference evidence="7" key="1">
    <citation type="submission" date="2023-03" db="EMBL/GenBank/DDBJ databases">
        <title>Massive genome expansion in bonnet fungi (Mycena s.s.) driven by repeated elements and novel gene families across ecological guilds.</title>
        <authorList>
            <consortium name="Lawrence Berkeley National Laboratory"/>
            <person name="Harder C.B."/>
            <person name="Miyauchi S."/>
            <person name="Viragh M."/>
            <person name="Kuo A."/>
            <person name="Thoen E."/>
            <person name="Andreopoulos B."/>
            <person name="Lu D."/>
            <person name="Skrede I."/>
            <person name="Drula E."/>
            <person name="Henrissat B."/>
            <person name="Morin E."/>
            <person name="Kohler A."/>
            <person name="Barry K."/>
            <person name="LaButti K."/>
            <person name="Morin E."/>
            <person name="Salamov A."/>
            <person name="Lipzen A."/>
            <person name="Mereny Z."/>
            <person name="Hegedus B."/>
            <person name="Baldrian P."/>
            <person name="Stursova M."/>
            <person name="Weitz H."/>
            <person name="Taylor A."/>
            <person name="Grigoriev I.V."/>
            <person name="Nagy L.G."/>
            <person name="Martin F."/>
            <person name="Kauserud H."/>
        </authorList>
    </citation>
    <scope>NUCLEOTIDE SEQUENCE</scope>
    <source>
        <strain evidence="7">9284</strain>
    </source>
</reference>
<feature type="signal peptide" evidence="5">
    <location>
        <begin position="1"/>
        <end position="22"/>
    </location>
</feature>
<dbReference type="GO" id="GO:0008270">
    <property type="term" value="F:zinc ion binding"/>
    <property type="evidence" value="ECO:0007669"/>
    <property type="project" value="UniProtKB-KW"/>
</dbReference>